<dbReference type="Proteomes" id="UP001501822">
    <property type="component" value="Unassembled WGS sequence"/>
</dbReference>
<feature type="region of interest" description="Disordered" evidence="1">
    <location>
        <begin position="1"/>
        <end position="69"/>
    </location>
</feature>
<keyword evidence="3" id="KW-1185">Reference proteome</keyword>
<name>A0ABP3G1C4_9ACTN</name>
<organism evidence="2 3">
    <name type="scientific">Actinoallomurus spadix</name>
    <dbReference type="NCBI Taxonomy" id="79912"/>
    <lineage>
        <taxon>Bacteria</taxon>
        <taxon>Bacillati</taxon>
        <taxon>Actinomycetota</taxon>
        <taxon>Actinomycetes</taxon>
        <taxon>Streptosporangiales</taxon>
        <taxon>Thermomonosporaceae</taxon>
        <taxon>Actinoallomurus</taxon>
    </lineage>
</organism>
<comment type="caution">
    <text evidence="2">The sequence shown here is derived from an EMBL/GenBank/DDBJ whole genome shotgun (WGS) entry which is preliminary data.</text>
</comment>
<feature type="compositionally biased region" description="Low complexity" evidence="1">
    <location>
        <begin position="16"/>
        <end position="33"/>
    </location>
</feature>
<dbReference type="EMBL" id="BAAABM010000016">
    <property type="protein sequence ID" value="GAA0330937.1"/>
    <property type="molecule type" value="Genomic_DNA"/>
</dbReference>
<proteinExistence type="predicted"/>
<accession>A0ABP3G1C4</accession>
<evidence type="ECO:0000256" key="1">
    <source>
        <dbReference type="SAM" id="MobiDB-lite"/>
    </source>
</evidence>
<gene>
    <name evidence="2" type="ORF">GCM10010151_20950</name>
</gene>
<evidence type="ECO:0000313" key="3">
    <source>
        <dbReference type="Proteomes" id="UP001501822"/>
    </source>
</evidence>
<sequence length="69" mass="6982">MQYAITEAITSPISSPVPAARAAGPNAANTPAPIIDPSPITTASPVPNLRARWSPPPEPGPADPDTSRG</sequence>
<reference evidence="3" key="1">
    <citation type="journal article" date="2019" name="Int. J. Syst. Evol. Microbiol.">
        <title>The Global Catalogue of Microorganisms (GCM) 10K type strain sequencing project: providing services to taxonomists for standard genome sequencing and annotation.</title>
        <authorList>
            <consortium name="The Broad Institute Genomics Platform"/>
            <consortium name="The Broad Institute Genome Sequencing Center for Infectious Disease"/>
            <person name="Wu L."/>
            <person name="Ma J."/>
        </authorList>
    </citation>
    <scope>NUCLEOTIDE SEQUENCE [LARGE SCALE GENOMIC DNA]</scope>
    <source>
        <strain evidence="3">JCM 3146</strain>
    </source>
</reference>
<evidence type="ECO:0000313" key="2">
    <source>
        <dbReference type="EMBL" id="GAA0330937.1"/>
    </source>
</evidence>
<protein>
    <submittedName>
        <fullName evidence="2">Uncharacterized protein</fullName>
    </submittedName>
</protein>